<name>A0A2Z5E4R0_9ACTN</name>
<dbReference type="Gene3D" id="3.90.79.40">
    <property type="entry name" value="EvaA sugar 2,3-dehydratase subunit"/>
    <property type="match status" value="2"/>
</dbReference>
<dbReference type="EMBL" id="MG975976">
    <property type="protein sequence ID" value="AXB74593.1"/>
    <property type="molecule type" value="Genomic_DNA"/>
</dbReference>
<dbReference type="AlphaFoldDB" id="A0A2Z5E4R0"/>
<reference evidence="2" key="1">
    <citation type="journal article" date="2018" name="J. Biol. Eng.">
        <title>Manipulation of two regulatory genes for efficient production of chromomycins in Streptomyces reseiscleroticus.</title>
        <authorList>
            <person name="Sun L."/>
            <person name="Zeng J."/>
            <person name="Cui P."/>
            <person name="Wang W."/>
            <person name="Yu D."/>
            <person name="Zhan J."/>
        </authorList>
    </citation>
    <scope>NUCLEOTIDE SEQUENCE</scope>
    <source>
        <strain evidence="2">ATCC 53903</strain>
    </source>
</reference>
<feature type="domain" description="dTDP-4-dehydro-6-deoxy-alpha-D-glucopyranose 2,3-dehydratase" evidence="1">
    <location>
        <begin position="32"/>
        <end position="231"/>
    </location>
</feature>
<proteinExistence type="predicted"/>
<accession>A0A2Z5E4R0</accession>
<evidence type="ECO:0000313" key="2">
    <source>
        <dbReference type="EMBL" id="AXB74593.1"/>
    </source>
</evidence>
<dbReference type="GO" id="GO:0016829">
    <property type="term" value="F:lyase activity"/>
    <property type="evidence" value="ECO:0007669"/>
    <property type="project" value="InterPro"/>
</dbReference>
<organism evidence="2">
    <name type="scientific">Streptomyces roseiscleroticus</name>
    <dbReference type="NCBI Taxonomy" id="1972"/>
    <lineage>
        <taxon>Bacteria</taxon>
        <taxon>Bacillati</taxon>
        <taxon>Actinomycetota</taxon>
        <taxon>Actinomycetes</taxon>
        <taxon>Kitasatosporales</taxon>
        <taxon>Streptomycetaceae</taxon>
        <taxon>Streptomyces</taxon>
    </lineage>
</organism>
<sequence>MAQTSLRVEREHSVDRVVRRLAESARLDDVGDVPEWLAERRRAGTCEVRRIPFTRLHRWSFEPDSGNLVHDTGKFFSVEGLRVRREGAPDWVQPIINQPETGILGILAKEFDGVLHFLMQAKMEPGNIGLFQLGPTVQATRSNYTKVHQGRGTRYIEYFTGPRRGRVLTDALQSEQGDSFLGKRNRNMVVETMHDVEEHPDYRWLTLGQIHRLLAMDNLVNMDARTVLSSLPLPGGAGPVPAATQPDAASLSWLTELKTRHERTVTRMPLSRVDGWRRCDDEIVHTTGRHLSVLAVSVVAGNREVTHWTQPLLAAPQGLAALVVRRAADGVQVLVQGLAQPGTFDTVELAPTVQCVTEGYTDLDDPPPFLQHVLSAPPERILYSALQSEEGGRFHQRDNLYLIVEADDAFPRDEDLSHSHRWLTLGHLKQFISFGGHVNVEARTLVACLQSLSPEQGWTWTA</sequence>
<feature type="domain" description="dTDP-4-dehydro-6-deoxy-alpha-D-glucopyranose 2,3-dehydratase" evidence="1">
    <location>
        <begin position="250"/>
        <end position="449"/>
    </location>
</feature>
<dbReference type="InterPro" id="IPR005212">
    <property type="entry name" value="EvaA-like"/>
</dbReference>
<dbReference type="Pfam" id="PF03559">
    <property type="entry name" value="Hexose_dehydrat"/>
    <property type="match status" value="2"/>
</dbReference>
<gene>
    <name evidence="2" type="primary">srcmV</name>
</gene>
<evidence type="ECO:0000259" key="1">
    <source>
        <dbReference type="Pfam" id="PF03559"/>
    </source>
</evidence>
<protein>
    <submittedName>
        <fullName evidence="2">NDP-hexose 2,3-dehydratase</fullName>
    </submittedName>
</protein>
<dbReference type="InterPro" id="IPR038153">
    <property type="entry name" value="EvaA-like_sf"/>
</dbReference>